<dbReference type="EMBL" id="MU004299">
    <property type="protein sequence ID" value="KAF2660438.1"/>
    <property type="molecule type" value="Genomic_DNA"/>
</dbReference>
<protein>
    <recommendedName>
        <fullName evidence="6">Mid2 domain-containing protein</fullName>
    </recommendedName>
</protein>
<dbReference type="Proteomes" id="UP000799324">
    <property type="component" value="Unassembled WGS sequence"/>
</dbReference>
<feature type="region of interest" description="Disordered" evidence="1">
    <location>
        <begin position="134"/>
        <end position="180"/>
    </location>
</feature>
<accession>A0A6A6TNG8</accession>
<sequence length="246" mass="26769">MLMTTSIFQAFLFTLCLHSAFTEKAHFADNGYPTNVTIGQLYRLSWLPKNNETTYLYLYKDCQGDIEYCPNTTYGEIGPASEEGFFNWTVGEMADKELDVTEGDDFYLNLYQPREQINPYADIYVPVTIHAQTLSPNSQTSSTPESTFTGTPEAKTKLEPATDTPTASGTLAAVTSPPNKGLSTGAKAGIGVGSAVGGLALIGCACLLGILAHRRHKQPAASSNEVKYEEVATEYRQCDELVDPSH</sequence>
<keyword evidence="3" id="KW-0732">Signal</keyword>
<name>A0A6A6TNG8_9PLEO</name>
<gene>
    <name evidence="4" type="ORF">K491DRAFT_774651</name>
</gene>
<keyword evidence="2" id="KW-0472">Membrane</keyword>
<evidence type="ECO:0000256" key="3">
    <source>
        <dbReference type="SAM" id="SignalP"/>
    </source>
</evidence>
<proteinExistence type="predicted"/>
<evidence type="ECO:0008006" key="6">
    <source>
        <dbReference type="Google" id="ProtNLM"/>
    </source>
</evidence>
<reference evidence="4" key="1">
    <citation type="journal article" date="2020" name="Stud. Mycol.">
        <title>101 Dothideomycetes genomes: a test case for predicting lifestyles and emergence of pathogens.</title>
        <authorList>
            <person name="Haridas S."/>
            <person name="Albert R."/>
            <person name="Binder M."/>
            <person name="Bloem J."/>
            <person name="Labutti K."/>
            <person name="Salamov A."/>
            <person name="Andreopoulos B."/>
            <person name="Baker S."/>
            <person name="Barry K."/>
            <person name="Bills G."/>
            <person name="Bluhm B."/>
            <person name="Cannon C."/>
            <person name="Castanera R."/>
            <person name="Culley D."/>
            <person name="Daum C."/>
            <person name="Ezra D."/>
            <person name="Gonzalez J."/>
            <person name="Henrissat B."/>
            <person name="Kuo A."/>
            <person name="Liang C."/>
            <person name="Lipzen A."/>
            <person name="Lutzoni F."/>
            <person name="Magnuson J."/>
            <person name="Mondo S."/>
            <person name="Nolan M."/>
            <person name="Ohm R."/>
            <person name="Pangilinan J."/>
            <person name="Park H.-J."/>
            <person name="Ramirez L."/>
            <person name="Alfaro M."/>
            <person name="Sun H."/>
            <person name="Tritt A."/>
            <person name="Yoshinaga Y."/>
            <person name="Zwiers L.-H."/>
            <person name="Turgeon B."/>
            <person name="Goodwin S."/>
            <person name="Spatafora J."/>
            <person name="Crous P."/>
            <person name="Grigoriev I."/>
        </authorList>
    </citation>
    <scope>NUCLEOTIDE SEQUENCE</scope>
    <source>
        <strain evidence="4">CBS 122681</strain>
    </source>
</reference>
<keyword evidence="2" id="KW-1133">Transmembrane helix</keyword>
<feature type="chain" id="PRO_5025660218" description="Mid2 domain-containing protein" evidence="3">
    <location>
        <begin position="23"/>
        <end position="246"/>
    </location>
</feature>
<dbReference type="AlphaFoldDB" id="A0A6A6TNG8"/>
<feature type="transmembrane region" description="Helical" evidence="2">
    <location>
        <begin position="188"/>
        <end position="212"/>
    </location>
</feature>
<keyword evidence="5" id="KW-1185">Reference proteome</keyword>
<feature type="signal peptide" evidence="3">
    <location>
        <begin position="1"/>
        <end position="22"/>
    </location>
</feature>
<organism evidence="4 5">
    <name type="scientific">Lophiostoma macrostomum CBS 122681</name>
    <dbReference type="NCBI Taxonomy" id="1314788"/>
    <lineage>
        <taxon>Eukaryota</taxon>
        <taxon>Fungi</taxon>
        <taxon>Dikarya</taxon>
        <taxon>Ascomycota</taxon>
        <taxon>Pezizomycotina</taxon>
        <taxon>Dothideomycetes</taxon>
        <taxon>Pleosporomycetidae</taxon>
        <taxon>Pleosporales</taxon>
        <taxon>Lophiostomataceae</taxon>
        <taxon>Lophiostoma</taxon>
    </lineage>
</organism>
<evidence type="ECO:0000256" key="1">
    <source>
        <dbReference type="SAM" id="MobiDB-lite"/>
    </source>
</evidence>
<evidence type="ECO:0000313" key="5">
    <source>
        <dbReference type="Proteomes" id="UP000799324"/>
    </source>
</evidence>
<keyword evidence="2" id="KW-0812">Transmembrane</keyword>
<evidence type="ECO:0000256" key="2">
    <source>
        <dbReference type="SAM" id="Phobius"/>
    </source>
</evidence>
<feature type="compositionally biased region" description="Polar residues" evidence="1">
    <location>
        <begin position="134"/>
        <end position="150"/>
    </location>
</feature>
<evidence type="ECO:0000313" key="4">
    <source>
        <dbReference type="EMBL" id="KAF2660438.1"/>
    </source>
</evidence>